<dbReference type="PANTHER" id="PTHR11494">
    <property type="entry name" value="CYTOTOXIC T-LYMPHOCYTE PROTEIN"/>
    <property type="match status" value="1"/>
</dbReference>
<dbReference type="PaxDb" id="8030-ENSSSAP00000049694"/>
<dbReference type="InterPro" id="IPR013106">
    <property type="entry name" value="Ig_V-set"/>
</dbReference>
<dbReference type="GO" id="GO:0042129">
    <property type="term" value="P:regulation of T cell proliferation"/>
    <property type="evidence" value="ECO:0007669"/>
    <property type="project" value="InterPro"/>
</dbReference>
<dbReference type="GO" id="GO:0050852">
    <property type="term" value="P:T cell receptor signaling pathway"/>
    <property type="evidence" value="ECO:0007669"/>
    <property type="project" value="TreeGrafter"/>
</dbReference>
<evidence type="ECO:0000256" key="4">
    <source>
        <dbReference type="ARBA" id="ARBA00022989"/>
    </source>
</evidence>
<dbReference type="Bgee" id="ENSSSAG00000049755">
    <property type="expression patterns" value="Expressed in spleen and 15 other cell types or tissues"/>
</dbReference>
<keyword evidence="4 9" id="KW-1133">Transmembrane helix</keyword>
<evidence type="ECO:0000259" key="10">
    <source>
        <dbReference type="Pfam" id="PF07686"/>
    </source>
</evidence>
<evidence type="ECO:0000256" key="3">
    <source>
        <dbReference type="ARBA" id="ARBA00022729"/>
    </source>
</evidence>
<evidence type="ECO:0000256" key="5">
    <source>
        <dbReference type="ARBA" id="ARBA00023136"/>
    </source>
</evidence>
<dbReference type="Gene3D" id="2.60.40.10">
    <property type="entry name" value="Immunoglobulins"/>
    <property type="match status" value="1"/>
</dbReference>
<evidence type="ECO:0000256" key="6">
    <source>
        <dbReference type="ARBA" id="ARBA00023157"/>
    </source>
</evidence>
<keyword evidence="3" id="KW-0732">Signal</keyword>
<keyword evidence="7" id="KW-0325">Glycoprotein</keyword>
<accession>A0A1S3P0Y2</accession>
<keyword evidence="8" id="KW-0393">Immunoglobulin domain</keyword>
<evidence type="ECO:0000256" key="9">
    <source>
        <dbReference type="SAM" id="Phobius"/>
    </source>
</evidence>
<dbReference type="InterPro" id="IPR040216">
    <property type="entry name" value="CTLA4/CD28"/>
</dbReference>
<dbReference type="STRING" id="8030.ENSSSAP00000049694"/>
<dbReference type="GO" id="GO:0009897">
    <property type="term" value="C:external side of plasma membrane"/>
    <property type="evidence" value="ECO:0007669"/>
    <property type="project" value="TreeGrafter"/>
</dbReference>
<keyword evidence="2 9" id="KW-0812">Transmembrane</keyword>
<dbReference type="RefSeq" id="XP_014021195.1">
    <property type="nucleotide sequence ID" value="XM_014165720.2"/>
</dbReference>
<dbReference type="Pfam" id="PF07686">
    <property type="entry name" value="V-set"/>
    <property type="match status" value="1"/>
</dbReference>
<dbReference type="KEGG" id="sasa:106582536"/>
<dbReference type="SUPFAM" id="SSF48726">
    <property type="entry name" value="Immunoglobulin"/>
    <property type="match status" value="1"/>
</dbReference>
<dbReference type="PANTHER" id="PTHR11494:SF8">
    <property type="entry name" value="CYTOTOXIC T-LYMPHOCYTE PROTEIN 4"/>
    <property type="match status" value="1"/>
</dbReference>
<sequence>MSLIIAKKSLTLSERLGNIKVRRFFFFFGGTLLLIIIMSLNLLTFLCLGLYLPVWNALKVSQPYRVVSHRGEVELFCSYHHTGRHEPEELRVTLHRGMYGEQEEQKVCTSSFTNKNTAFQTEGEGETTVTCRGQLGPGKVNLTISGLRGNDTDLYRCAIEVLYPPPYLRTFGNGTLLYITEEPGCFTPEAQRRDDITGETSVRLPLAGMTAATILIVISAIAILLVHQVLQRKRRFEAIIPMTSQNDGRFDYGNFQ</sequence>
<name>A0A1S3P0Y2_SALSA</name>
<evidence type="ECO:0000256" key="8">
    <source>
        <dbReference type="ARBA" id="ARBA00023319"/>
    </source>
</evidence>
<reference evidence="12" key="1">
    <citation type="submission" date="2025-08" db="UniProtKB">
        <authorList>
            <consortium name="RefSeq"/>
        </authorList>
    </citation>
    <scope>IDENTIFICATION</scope>
</reference>
<dbReference type="OrthoDB" id="9908091at2759"/>
<dbReference type="FunFam" id="2.60.40.10:FF:000874">
    <property type="entry name" value="Inducible T-cell costimulator"/>
    <property type="match status" value="1"/>
</dbReference>
<dbReference type="InterPro" id="IPR013783">
    <property type="entry name" value="Ig-like_fold"/>
</dbReference>
<gene>
    <name evidence="12" type="primary">LOC106582536</name>
</gene>
<dbReference type="GeneID" id="106582536"/>
<feature type="domain" description="Immunoglobulin V-set" evidence="10">
    <location>
        <begin position="66"/>
        <end position="179"/>
    </location>
</feature>
<dbReference type="InterPro" id="IPR036179">
    <property type="entry name" value="Ig-like_dom_sf"/>
</dbReference>
<comment type="subcellular location">
    <subcellularLocation>
        <location evidence="1">Membrane</location>
        <topology evidence="1">Single-pass type I membrane protein</topology>
    </subcellularLocation>
</comment>
<protein>
    <submittedName>
        <fullName evidence="12">T-cell-specific surface glycoprotein CD28</fullName>
    </submittedName>
</protein>
<evidence type="ECO:0000256" key="2">
    <source>
        <dbReference type="ARBA" id="ARBA00022692"/>
    </source>
</evidence>
<evidence type="ECO:0000256" key="1">
    <source>
        <dbReference type="ARBA" id="ARBA00004479"/>
    </source>
</evidence>
<feature type="transmembrane region" description="Helical" evidence="9">
    <location>
        <begin position="24"/>
        <end position="52"/>
    </location>
</feature>
<keyword evidence="5 9" id="KW-0472">Membrane</keyword>
<dbReference type="AlphaFoldDB" id="A0A1S3P0Y2"/>
<evidence type="ECO:0000313" key="12">
    <source>
        <dbReference type="RefSeq" id="XP_014021195.1"/>
    </source>
</evidence>
<evidence type="ECO:0000256" key="7">
    <source>
        <dbReference type="ARBA" id="ARBA00023180"/>
    </source>
</evidence>
<evidence type="ECO:0000313" key="11">
    <source>
        <dbReference type="Proteomes" id="UP001652741"/>
    </source>
</evidence>
<dbReference type="Proteomes" id="UP001652741">
    <property type="component" value="Chromosome ssa21"/>
</dbReference>
<organism evidence="11 12">
    <name type="scientific">Salmo salar</name>
    <name type="common">Atlantic salmon</name>
    <dbReference type="NCBI Taxonomy" id="8030"/>
    <lineage>
        <taxon>Eukaryota</taxon>
        <taxon>Metazoa</taxon>
        <taxon>Chordata</taxon>
        <taxon>Craniata</taxon>
        <taxon>Vertebrata</taxon>
        <taxon>Euteleostomi</taxon>
        <taxon>Actinopterygii</taxon>
        <taxon>Neopterygii</taxon>
        <taxon>Teleostei</taxon>
        <taxon>Protacanthopterygii</taxon>
        <taxon>Salmoniformes</taxon>
        <taxon>Salmonidae</taxon>
        <taxon>Salmoninae</taxon>
        <taxon>Salmo</taxon>
    </lineage>
</organism>
<keyword evidence="6" id="KW-1015">Disulfide bond</keyword>
<proteinExistence type="predicted"/>
<keyword evidence="11" id="KW-1185">Reference proteome</keyword>
<feature type="transmembrane region" description="Helical" evidence="9">
    <location>
        <begin position="206"/>
        <end position="226"/>
    </location>
</feature>